<dbReference type="AlphaFoldDB" id="A0A9W8N3L9"/>
<evidence type="ECO:0000256" key="2">
    <source>
        <dbReference type="ARBA" id="ARBA00022723"/>
    </source>
</evidence>
<evidence type="ECO:0000256" key="7">
    <source>
        <dbReference type="PROSITE-ProRule" id="PRU00042"/>
    </source>
</evidence>
<dbReference type="InterPro" id="IPR051059">
    <property type="entry name" value="VerF-like"/>
</dbReference>
<feature type="compositionally biased region" description="Low complexity" evidence="8">
    <location>
        <begin position="7"/>
        <end position="23"/>
    </location>
</feature>
<dbReference type="CDD" id="cd12148">
    <property type="entry name" value="fungal_TF_MHR"/>
    <property type="match status" value="1"/>
</dbReference>
<dbReference type="GO" id="GO:0000978">
    <property type="term" value="F:RNA polymerase II cis-regulatory region sequence-specific DNA binding"/>
    <property type="evidence" value="ECO:0007669"/>
    <property type="project" value="InterPro"/>
</dbReference>
<dbReference type="SMART" id="SM00355">
    <property type="entry name" value="ZnF_C2H2"/>
    <property type="match status" value="2"/>
</dbReference>
<feature type="region of interest" description="Disordered" evidence="8">
    <location>
        <begin position="275"/>
        <end position="323"/>
    </location>
</feature>
<dbReference type="PANTHER" id="PTHR40626:SF12">
    <property type="entry name" value="RFEC"/>
    <property type="match status" value="1"/>
</dbReference>
<evidence type="ECO:0000313" key="10">
    <source>
        <dbReference type="EMBL" id="KAJ3552787.1"/>
    </source>
</evidence>
<evidence type="ECO:0000259" key="9">
    <source>
        <dbReference type="PROSITE" id="PS50157"/>
    </source>
</evidence>
<keyword evidence="3" id="KW-0677">Repeat</keyword>
<dbReference type="PANTHER" id="PTHR40626">
    <property type="entry name" value="MIP31509P"/>
    <property type="match status" value="1"/>
</dbReference>
<organism evidence="10 11">
    <name type="scientific">Xylaria arbuscula</name>
    <dbReference type="NCBI Taxonomy" id="114810"/>
    <lineage>
        <taxon>Eukaryota</taxon>
        <taxon>Fungi</taxon>
        <taxon>Dikarya</taxon>
        <taxon>Ascomycota</taxon>
        <taxon>Pezizomycotina</taxon>
        <taxon>Sordariomycetes</taxon>
        <taxon>Xylariomycetidae</taxon>
        <taxon>Xylariales</taxon>
        <taxon>Xylariaceae</taxon>
        <taxon>Xylaria</taxon>
    </lineage>
</organism>
<comment type="caution">
    <text evidence="10">The sequence shown here is derived from an EMBL/GenBank/DDBJ whole genome shotgun (WGS) entry which is preliminary data.</text>
</comment>
<feature type="region of interest" description="Disordered" evidence="8">
    <location>
        <begin position="682"/>
        <end position="702"/>
    </location>
</feature>
<evidence type="ECO:0000256" key="4">
    <source>
        <dbReference type="ARBA" id="ARBA00022771"/>
    </source>
</evidence>
<feature type="region of interest" description="Disordered" evidence="8">
    <location>
        <begin position="1"/>
        <end position="75"/>
    </location>
</feature>
<keyword evidence="6" id="KW-0539">Nucleus</keyword>
<gene>
    <name evidence="10" type="ORF">NPX13_g11034</name>
</gene>
<evidence type="ECO:0000313" key="11">
    <source>
        <dbReference type="Proteomes" id="UP001148614"/>
    </source>
</evidence>
<dbReference type="Gene3D" id="3.30.160.60">
    <property type="entry name" value="Classic Zinc Finger"/>
    <property type="match status" value="2"/>
</dbReference>
<keyword evidence="4 7" id="KW-0863">Zinc-finger</keyword>
<dbReference type="GO" id="GO:0006351">
    <property type="term" value="P:DNA-templated transcription"/>
    <property type="evidence" value="ECO:0007669"/>
    <property type="project" value="InterPro"/>
</dbReference>
<dbReference type="SUPFAM" id="SSF57667">
    <property type="entry name" value="beta-beta-alpha zinc fingers"/>
    <property type="match status" value="1"/>
</dbReference>
<feature type="compositionally biased region" description="Basic and acidic residues" evidence="8">
    <location>
        <begin position="208"/>
        <end position="219"/>
    </location>
</feature>
<accession>A0A9W8N3L9</accession>
<name>A0A9W8N3L9_9PEZI</name>
<feature type="compositionally biased region" description="Polar residues" evidence="8">
    <location>
        <begin position="275"/>
        <end position="311"/>
    </location>
</feature>
<dbReference type="GO" id="GO:0000981">
    <property type="term" value="F:DNA-binding transcription factor activity, RNA polymerase II-specific"/>
    <property type="evidence" value="ECO:0007669"/>
    <property type="project" value="InterPro"/>
</dbReference>
<evidence type="ECO:0000256" key="5">
    <source>
        <dbReference type="ARBA" id="ARBA00022833"/>
    </source>
</evidence>
<feature type="region of interest" description="Disordered" evidence="8">
    <location>
        <begin position="196"/>
        <end position="222"/>
    </location>
</feature>
<dbReference type="GO" id="GO:0005634">
    <property type="term" value="C:nucleus"/>
    <property type="evidence" value="ECO:0007669"/>
    <property type="project" value="UniProtKB-SubCell"/>
</dbReference>
<reference evidence="10" key="1">
    <citation type="submission" date="2022-07" db="EMBL/GenBank/DDBJ databases">
        <title>Genome Sequence of Xylaria arbuscula.</title>
        <authorList>
            <person name="Buettner E."/>
        </authorList>
    </citation>
    <scope>NUCLEOTIDE SEQUENCE</scope>
    <source>
        <strain evidence="10">VT107</strain>
    </source>
</reference>
<dbReference type="Pfam" id="PF04082">
    <property type="entry name" value="Fungal_trans"/>
    <property type="match status" value="1"/>
</dbReference>
<evidence type="ECO:0000256" key="3">
    <source>
        <dbReference type="ARBA" id="ARBA00022737"/>
    </source>
</evidence>
<dbReference type="Proteomes" id="UP001148614">
    <property type="component" value="Unassembled WGS sequence"/>
</dbReference>
<evidence type="ECO:0000256" key="8">
    <source>
        <dbReference type="SAM" id="MobiDB-lite"/>
    </source>
</evidence>
<dbReference type="PROSITE" id="PS50157">
    <property type="entry name" value="ZINC_FINGER_C2H2_2"/>
    <property type="match status" value="1"/>
</dbReference>
<dbReference type="GO" id="GO:0000785">
    <property type="term" value="C:chromatin"/>
    <property type="evidence" value="ECO:0007669"/>
    <property type="project" value="TreeGrafter"/>
</dbReference>
<feature type="domain" description="C2H2-type" evidence="9">
    <location>
        <begin position="78"/>
        <end position="105"/>
    </location>
</feature>
<dbReference type="VEuPathDB" id="FungiDB:F4678DRAFT_472402"/>
<keyword evidence="2" id="KW-0479">Metal-binding</keyword>
<proteinExistence type="predicted"/>
<protein>
    <recommendedName>
        <fullName evidence="9">C2H2-type domain-containing protein</fullName>
    </recommendedName>
</protein>
<dbReference type="InterPro" id="IPR036236">
    <property type="entry name" value="Znf_C2H2_sf"/>
</dbReference>
<feature type="compositionally biased region" description="Polar residues" evidence="8">
    <location>
        <begin position="24"/>
        <end position="35"/>
    </location>
</feature>
<keyword evidence="11" id="KW-1185">Reference proteome</keyword>
<dbReference type="InterPro" id="IPR013087">
    <property type="entry name" value="Znf_C2H2_type"/>
</dbReference>
<dbReference type="InterPro" id="IPR007219">
    <property type="entry name" value="XnlR_reg_dom"/>
</dbReference>
<sequence length="827" mass="91483">MPAGGIMPTSGMSSPYGGSPMMSHQPSLLQDTEQPTHVVGSQGRRGILPSAPGRPAAPTGTGASKNTVIPQKDADGKFPCPHCTKTYLHAKHLKRHLLRHTGDRPYMCVLCRDTFSRSDILKRHFQKCSIRRGNPTGASHLSHPQAHVKKQQQNAQKANEGDLSHMNGMASMPGDQVVHPFGMVQIQDGMGNMANDQNQLSRSSSMSRMDDAANRDRRNMPGGYSAEVPNSMASNINPQLANFNIPPNQNGIPMYGASGSSQQSGLDWSQMFQQPGAQQTHTYNTSFPSPNIGQNQTAIKTEPNLTPERSNGTPGAPPTDGPDRPFFFANWEPQISMQDGCQQLSTQIVNFFYPSSTYMPSENNAIHAISHPENIRNFLDSFFNFHIHFSFIHIPTFRILEAYPGLITAMCCVGACYSDRVDQGLVREVTTFLSIALERDCNIDNSQAPFKIKDGKDKTGLEKLQALILTSCLLIWNGTPIQRESARRLFPAVALITRSSDLLRIQNDPTLYSFLHQPNLDLQSLSSQSFHWEAWVEQEKRIRLMHMVYLLDVARGLYFNLDPQFDAFEICIPLPADDAAWDAQSENECARALNLFGSDAVKKANPDGSQRSKQPELNLVLRAMLDGSIQIQPGSTNLWGKFILIHAILAQIRRVHIEGKSTELGGSTTPLRQNDWVVVGGPDTTNASNSGKNSPMSGSPPMSAETYSSFSAALDKWKSYWDMDMAIQFPPLVSNPRRHGFSRDGPHFFWLAKVLLRTPRLTLVHLGPDQRLTQVMRLLKAATAWVETDGASRGEEFGSVGEISPDYAVSNLTLDMTQFFKPLPAIV</sequence>
<evidence type="ECO:0000256" key="6">
    <source>
        <dbReference type="ARBA" id="ARBA00023242"/>
    </source>
</evidence>
<keyword evidence="5" id="KW-0862">Zinc</keyword>
<feature type="region of interest" description="Disordered" evidence="8">
    <location>
        <begin position="131"/>
        <end position="164"/>
    </location>
</feature>
<dbReference type="PROSITE" id="PS00028">
    <property type="entry name" value="ZINC_FINGER_C2H2_1"/>
    <property type="match status" value="1"/>
</dbReference>
<comment type="subcellular location">
    <subcellularLocation>
        <location evidence="1">Nucleus</location>
    </subcellularLocation>
</comment>
<dbReference type="GO" id="GO:0008270">
    <property type="term" value="F:zinc ion binding"/>
    <property type="evidence" value="ECO:0007669"/>
    <property type="project" value="UniProtKB-KW"/>
</dbReference>
<evidence type="ECO:0000256" key="1">
    <source>
        <dbReference type="ARBA" id="ARBA00004123"/>
    </source>
</evidence>
<feature type="compositionally biased region" description="Polar residues" evidence="8">
    <location>
        <begin position="683"/>
        <end position="697"/>
    </location>
</feature>
<dbReference type="EMBL" id="JANPWZ010003410">
    <property type="protein sequence ID" value="KAJ3552787.1"/>
    <property type="molecule type" value="Genomic_DNA"/>
</dbReference>